<evidence type="ECO:0000256" key="3">
    <source>
        <dbReference type="ARBA" id="ARBA00023274"/>
    </source>
</evidence>
<gene>
    <name evidence="5" type="ORF">PIB30_091668</name>
</gene>
<dbReference type="EMBL" id="JASCZI010001845">
    <property type="protein sequence ID" value="MED6115539.1"/>
    <property type="molecule type" value="Genomic_DNA"/>
</dbReference>
<dbReference type="InterPro" id="IPR002784">
    <property type="entry name" value="Ribosomal_eL14_dom"/>
</dbReference>
<feature type="non-terminal residue" evidence="5">
    <location>
        <position position="1"/>
    </location>
</feature>
<reference evidence="5 6" key="1">
    <citation type="journal article" date="2023" name="Plants (Basel)">
        <title>Bridging the Gap: Combining Genomics and Transcriptomics Approaches to Understand Stylosanthes scabra, an Orphan Legume from the Brazilian Caatinga.</title>
        <authorList>
            <person name="Ferreira-Neto J.R.C."/>
            <person name="da Silva M.D."/>
            <person name="Binneck E."/>
            <person name="de Melo N.F."/>
            <person name="da Silva R.H."/>
            <person name="de Melo A.L.T.M."/>
            <person name="Pandolfi V."/>
            <person name="Bustamante F.O."/>
            <person name="Brasileiro-Vidal A.C."/>
            <person name="Benko-Iseppon A.M."/>
        </authorList>
    </citation>
    <scope>NUCLEOTIDE SEQUENCE [LARGE SCALE GENOMIC DNA]</scope>
    <source>
        <tissue evidence="5">Leaves</tissue>
    </source>
</reference>
<name>A0ABU6QU06_9FABA</name>
<evidence type="ECO:0000313" key="5">
    <source>
        <dbReference type="EMBL" id="MED6115539.1"/>
    </source>
</evidence>
<dbReference type="PANTHER" id="PTHR11127">
    <property type="entry name" value="60S RIBOSOMAL PROTEIN L14"/>
    <property type="match status" value="1"/>
</dbReference>
<dbReference type="Gene3D" id="6.10.250.2270">
    <property type="match status" value="1"/>
</dbReference>
<dbReference type="Proteomes" id="UP001341840">
    <property type="component" value="Unassembled WGS sequence"/>
</dbReference>
<dbReference type="Gene3D" id="2.30.30.30">
    <property type="match status" value="1"/>
</dbReference>
<evidence type="ECO:0000256" key="1">
    <source>
        <dbReference type="ARBA" id="ARBA00006592"/>
    </source>
</evidence>
<keyword evidence="6" id="KW-1185">Reference proteome</keyword>
<proteinExistence type="inferred from homology"/>
<organism evidence="5 6">
    <name type="scientific">Stylosanthes scabra</name>
    <dbReference type="NCBI Taxonomy" id="79078"/>
    <lineage>
        <taxon>Eukaryota</taxon>
        <taxon>Viridiplantae</taxon>
        <taxon>Streptophyta</taxon>
        <taxon>Embryophyta</taxon>
        <taxon>Tracheophyta</taxon>
        <taxon>Spermatophyta</taxon>
        <taxon>Magnoliopsida</taxon>
        <taxon>eudicotyledons</taxon>
        <taxon>Gunneridae</taxon>
        <taxon>Pentapetalae</taxon>
        <taxon>rosids</taxon>
        <taxon>fabids</taxon>
        <taxon>Fabales</taxon>
        <taxon>Fabaceae</taxon>
        <taxon>Papilionoideae</taxon>
        <taxon>50 kb inversion clade</taxon>
        <taxon>dalbergioids sensu lato</taxon>
        <taxon>Dalbergieae</taxon>
        <taxon>Pterocarpus clade</taxon>
        <taxon>Stylosanthes</taxon>
    </lineage>
</organism>
<protein>
    <recommendedName>
        <fullName evidence="4">Large ribosomal subunit protein eL14 domain-containing protein</fullName>
    </recommendedName>
</protein>
<dbReference type="PANTHER" id="PTHR11127:SF2">
    <property type="entry name" value="LARGE RIBOSOMAL SUBUNIT PROTEIN EL14"/>
    <property type="match status" value="1"/>
</dbReference>
<keyword evidence="2" id="KW-0689">Ribosomal protein</keyword>
<evidence type="ECO:0000259" key="4">
    <source>
        <dbReference type="Pfam" id="PF01929"/>
    </source>
</evidence>
<dbReference type="CDD" id="cd23702">
    <property type="entry name" value="eL14"/>
    <property type="match status" value="1"/>
</dbReference>
<comment type="similarity">
    <text evidence="1">Belongs to the eukaryotic ribosomal protein eL14 family.</text>
</comment>
<comment type="caution">
    <text evidence="5">The sequence shown here is derived from an EMBL/GenBank/DDBJ whole genome shotgun (WGS) entry which is preliminary data.</text>
</comment>
<keyword evidence="3" id="KW-0687">Ribonucleoprotein</keyword>
<dbReference type="InterPro" id="IPR039660">
    <property type="entry name" value="Ribosomal_eL14"/>
</dbReference>
<evidence type="ECO:0000256" key="2">
    <source>
        <dbReference type="ARBA" id="ARBA00022980"/>
    </source>
</evidence>
<feature type="domain" description="Large ribosomal subunit protein eL14" evidence="4">
    <location>
        <begin position="141"/>
        <end position="211"/>
    </location>
</feature>
<dbReference type="InterPro" id="IPR008991">
    <property type="entry name" value="Translation_prot_SH3-like_sf"/>
</dbReference>
<sequence>ESEKERFGGGREKGGYWSCIVRGHATNRRKNEGELQRYVGKSANKLKGWKSKCLSFAGRCTLAHSVLNPILNYSMQHERVMRTLLVALLLYNAKMSFKRFVEIGRVAFINYGKEHSRLVVIVDVMDQNRALVDAPDMVSSQVNFKRLSLTGLKVDIKRDRRKNELIKAMEDADVKNKWEKSSWGRKLIVKKTRVNLNDFDRFKLMLVKIKKAVVVRQKLAKLKKDSS</sequence>
<dbReference type="SUPFAM" id="SSF50104">
    <property type="entry name" value="Translation proteins SH3-like domain"/>
    <property type="match status" value="1"/>
</dbReference>
<evidence type="ECO:0000313" key="6">
    <source>
        <dbReference type="Proteomes" id="UP001341840"/>
    </source>
</evidence>
<dbReference type="InterPro" id="IPR014722">
    <property type="entry name" value="Rib_uL2_dom2"/>
</dbReference>
<accession>A0ABU6QU06</accession>
<dbReference type="Pfam" id="PF01929">
    <property type="entry name" value="Ribosomal_L14e"/>
    <property type="match status" value="1"/>
</dbReference>